<protein>
    <recommendedName>
        <fullName evidence="5">Peptidase S49 domain-containing protein</fullName>
    </recommendedName>
</protein>
<dbReference type="SUPFAM" id="SSF52096">
    <property type="entry name" value="ClpP/crotonase"/>
    <property type="match status" value="1"/>
</dbReference>
<dbReference type="PANTHER" id="PTHR42987">
    <property type="entry name" value="PEPTIDASE S49"/>
    <property type="match status" value="1"/>
</dbReference>
<dbReference type="PANTHER" id="PTHR42987:SF4">
    <property type="entry name" value="PROTEASE SOHB-RELATED"/>
    <property type="match status" value="1"/>
</dbReference>
<dbReference type="GO" id="GO:0006508">
    <property type="term" value="P:proteolysis"/>
    <property type="evidence" value="ECO:0007669"/>
    <property type="project" value="UniProtKB-KW"/>
</dbReference>
<dbReference type="InterPro" id="IPR002142">
    <property type="entry name" value="Peptidase_S49"/>
</dbReference>
<dbReference type="InterPro" id="IPR029045">
    <property type="entry name" value="ClpP/crotonase-like_dom_sf"/>
</dbReference>
<feature type="domain" description="Peptidase S49" evidence="5">
    <location>
        <begin position="128"/>
        <end position="274"/>
    </location>
</feature>
<reference evidence="6 7" key="1">
    <citation type="journal article" date="2016" name="Nat. Commun.">
        <title>Thousands of microbial genomes shed light on interconnected biogeochemical processes in an aquifer system.</title>
        <authorList>
            <person name="Anantharaman K."/>
            <person name="Brown C.T."/>
            <person name="Hug L.A."/>
            <person name="Sharon I."/>
            <person name="Castelle C.J."/>
            <person name="Probst A.J."/>
            <person name="Thomas B.C."/>
            <person name="Singh A."/>
            <person name="Wilkins M.J."/>
            <person name="Karaoz U."/>
            <person name="Brodie E.L."/>
            <person name="Williams K.H."/>
            <person name="Hubbard S.S."/>
            <person name="Banfield J.F."/>
        </authorList>
    </citation>
    <scope>NUCLEOTIDE SEQUENCE [LARGE SCALE GENOMIC DNA]</scope>
</reference>
<dbReference type="Gene3D" id="3.90.226.10">
    <property type="entry name" value="2-enoyl-CoA Hydratase, Chain A, domain 1"/>
    <property type="match status" value="1"/>
</dbReference>
<name>A0A1F6E0N7_9BACT</name>
<evidence type="ECO:0000313" key="6">
    <source>
        <dbReference type="EMBL" id="OGG67206.1"/>
    </source>
</evidence>
<keyword evidence="3" id="KW-0378">Hydrolase</keyword>
<accession>A0A1F6E0N7</accession>
<dbReference type="Proteomes" id="UP000178572">
    <property type="component" value="Unassembled WGS sequence"/>
</dbReference>
<sequence>MIDLWRGSLVVAVAFLGAAVATASVLWWAGLLPSLALSENAGEYCNVLKVPVYGTIVTIRPASSFAQAPSEDDPGLFPAPDTAFSISTEIEEMLRSARADPSIKALLVDVESGGGVAVAGTEIASAIRRFGKPSAAVIHDVGASAGYLAAAAADVVFASENSAVGSIGVSSSYTDISEKNRREGVTFHQLSSAPYKDTYNPDKPLTDAERALIMRDVNVSHDNFVRAVALYRGMPVESVAAFADGSTLPGQAALDAGLIDEIGGTEEALGYLEQAIGEPPAVCR</sequence>
<evidence type="ECO:0000259" key="5">
    <source>
        <dbReference type="Pfam" id="PF01343"/>
    </source>
</evidence>
<dbReference type="Pfam" id="PF01343">
    <property type="entry name" value="Peptidase_S49"/>
    <property type="match status" value="1"/>
</dbReference>
<comment type="similarity">
    <text evidence="1">Belongs to the peptidase S49 family.</text>
</comment>
<evidence type="ECO:0000256" key="1">
    <source>
        <dbReference type="ARBA" id="ARBA00008683"/>
    </source>
</evidence>
<dbReference type="EMBL" id="MFLN01000022">
    <property type="protein sequence ID" value="OGG67206.1"/>
    <property type="molecule type" value="Genomic_DNA"/>
</dbReference>
<dbReference type="STRING" id="1798500.A3C21_02535"/>
<proteinExistence type="inferred from homology"/>
<gene>
    <name evidence="6" type="ORF">A3C21_02535</name>
</gene>
<comment type="caution">
    <text evidence="6">The sequence shown here is derived from an EMBL/GenBank/DDBJ whole genome shotgun (WGS) entry which is preliminary data.</text>
</comment>
<evidence type="ECO:0000256" key="4">
    <source>
        <dbReference type="ARBA" id="ARBA00022825"/>
    </source>
</evidence>
<dbReference type="InterPro" id="IPR047272">
    <property type="entry name" value="S49_SppA_C"/>
</dbReference>
<evidence type="ECO:0000256" key="3">
    <source>
        <dbReference type="ARBA" id="ARBA00022801"/>
    </source>
</evidence>
<evidence type="ECO:0000313" key="7">
    <source>
        <dbReference type="Proteomes" id="UP000178572"/>
    </source>
</evidence>
<dbReference type="GO" id="GO:0008236">
    <property type="term" value="F:serine-type peptidase activity"/>
    <property type="evidence" value="ECO:0007669"/>
    <property type="project" value="UniProtKB-KW"/>
</dbReference>
<evidence type="ECO:0000256" key="2">
    <source>
        <dbReference type="ARBA" id="ARBA00022670"/>
    </source>
</evidence>
<keyword evidence="4" id="KW-0720">Serine protease</keyword>
<keyword evidence="2" id="KW-0645">Protease</keyword>
<dbReference type="CDD" id="cd07023">
    <property type="entry name" value="S49_Sppa_N_C"/>
    <property type="match status" value="1"/>
</dbReference>
<organism evidence="6 7">
    <name type="scientific">Candidatus Kaiserbacteria bacterium RIFCSPHIGHO2_02_FULL_59_21</name>
    <dbReference type="NCBI Taxonomy" id="1798500"/>
    <lineage>
        <taxon>Bacteria</taxon>
        <taxon>Candidatus Kaiseribacteriota</taxon>
    </lineage>
</organism>
<dbReference type="AlphaFoldDB" id="A0A1F6E0N7"/>
<dbReference type="Gene3D" id="6.20.330.10">
    <property type="match status" value="1"/>
</dbReference>